<dbReference type="Proteomes" id="UP000349468">
    <property type="component" value="Unassembled WGS sequence"/>
</dbReference>
<evidence type="ECO:0000313" key="4">
    <source>
        <dbReference type="Proteomes" id="UP000349468"/>
    </source>
</evidence>
<keyword evidence="2" id="KW-1133">Transmembrane helix</keyword>
<keyword evidence="2" id="KW-0472">Membrane</keyword>
<feature type="transmembrane region" description="Helical" evidence="2">
    <location>
        <begin position="7"/>
        <end position="31"/>
    </location>
</feature>
<organism evidence="3 4">
    <name type="scientific">Pseudomonas fluorescens</name>
    <dbReference type="NCBI Taxonomy" id="294"/>
    <lineage>
        <taxon>Bacteria</taxon>
        <taxon>Pseudomonadati</taxon>
        <taxon>Pseudomonadota</taxon>
        <taxon>Gammaproteobacteria</taxon>
        <taxon>Pseudomonadales</taxon>
        <taxon>Pseudomonadaceae</taxon>
        <taxon>Pseudomonas</taxon>
    </lineage>
</organism>
<dbReference type="EMBL" id="CABVIK010000027">
    <property type="protein sequence ID" value="VVP59129.1"/>
    <property type="molecule type" value="Genomic_DNA"/>
</dbReference>
<sequence>MNRWRRLWLIIKLIAALAACVAVAVQAFLYMLDSSDAVQIHPLSILVVGLIFGFITFGLLSLIERGVLRLVAPIISRPQAESVGDAGAMPERPLTFSTEDPTHQRNL</sequence>
<feature type="region of interest" description="Disordered" evidence="1">
    <location>
        <begin position="80"/>
        <end position="107"/>
    </location>
</feature>
<protein>
    <submittedName>
        <fullName evidence="3">Uncharacterized protein</fullName>
    </submittedName>
</protein>
<evidence type="ECO:0000256" key="2">
    <source>
        <dbReference type="SAM" id="Phobius"/>
    </source>
</evidence>
<name>A0A5E7QBQ0_PSEFL</name>
<accession>A0A5E7QBQ0</accession>
<evidence type="ECO:0000256" key="1">
    <source>
        <dbReference type="SAM" id="MobiDB-lite"/>
    </source>
</evidence>
<gene>
    <name evidence="3" type="ORF">PS870_05963</name>
</gene>
<keyword evidence="2" id="KW-0812">Transmembrane</keyword>
<evidence type="ECO:0000313" key="3">
    <source>
        <dbReference type="EMBL" id="VVP59129.1"/>
    </source>
</evidence>
<proteinExistence type="predicted"/>
<reference evidence="3 4" key="1">
    <citation type="submission" date="2019-09" db="EMBL/GenBank/DDBJ databases">
        <authorList>
            <person name="Chandra G."/>
            <person name="Truman W A."/>
        </authorList>
    </citation>
    <scope>NUCLEOTIDE SEQUENCE [LARGE SCALE GENOMIC DNA]</scope>
    <source>
        <strain evidence="3">PS870</strain>
    </source>
</reference>
<feature type="transmembrane region" description="Helical" evidence="2">
    <location>
        <begin position="43"/>
        <end position="63"/>
    </location>
</feature>
<dbReference type="RefSeq" id="WP_154913881.1">
    <property type="nucleotide sequence ID" value="NZ_CABVIK010000027.1"/>
</dbReference>
<dbReference type="AlphaFoldDB" id="A0A5E7QBQ0"/>